<dbReference type="AlphaFoldDB" id="A0A369Q2V8"/>
<dbReference type="InterPro" id="IPR009057">
    <property type="entry name" value="Homeodomain-like_sf"/>
</dbReference>
<comment type="caution">
    <text evidence="1">The sequence shown here is derived from an EMBL/GenBank/DDBJ whole genome shotgun (WGS) entry which is preliminary data.</text>
</comment>
<dbReference type="Proteomes" id="UP000253961">
    <property type="component" value="Unassembled WGS sequence"/>
</dbReference>
<evidence type="ECO:0000313" key="1">
    <source>
        <dbReference type="EMBL" id="RDC56648.1"/>
    </source>
</evidence>
<gene>
    <name evidence="1" type="ORF">DU508_05400</name>
</gene>
<dbReference type="Gene3D" id="1.10.357.10">
    <property type="entry name" value="Tetracycline Repressor, domain 2"/>
    <property type="match status" value="1"/>
</dbReference>
<keyword evidence="2" id="KW-1185">Reference proteome</keyword>
<evidence type="ECO:0000313" key="2">
    <source>
        <dbReference type="Proteomes" id="UP000253961"/>
    </source>
</evidence>
<protein>
    <submittedName>
        <fullName evidence="1">TetR/AcrR family transcriptional regulator</fullName>
    </submittedName>
</protein>
<dbReference type="SUPFAM" id="SSF46689">
    <property type="entry name" value="Homeodomain-like"/>
    <property type="match status" value="1"/>
</dbReference>
<name>A0A369Q2V8_9SPHI</name>
<reference evidence="1 2" key="1">
    <citation type="submission" date="2018-07" db="EMBL/GenBank/DDBJ databases">
        <title>Pedobacter sp. nov., isolated from soil.</title>
        <authorList>
            <person name="Zhou L.Y."/>
            <person name="Du Z.J."/>
        </authorList>
    </citation>
    <scope>NUCLEOTIDE SEQUENCE [LARGE SCALE GENOMIC DNA]</scope>
    <source>
        <strain evidence="1 2">JDX94</strain>
    </source>
</reference>
<dbReference type="OrthoDB" id="836882at2"/>
<accession>A0A369Q2V8</accession>
<organism evidence="1 2">
    <name type="scientific">Pedobacter chinensis</name>
    <dbReference type="NCBI Taxonomy" id="2282421"/>
    <lineage>
        <taxon>Bacteria</taxon>
        <taxon>Pseudomonadati</taxon>
        <taxon>Bacteroidota</taxon>
        <taxon>Sphingobacteriia</taxon>
        <taxon>Sphingobacteriales</taxon>
        <taxon>Sphingobacteriaceae</taxon>
        <taxon>Pedobacter</taxon>
    </lineage>
</organism>
<dbReference type="EMBL" id="QPKV01000003">
    <property type="protein sequence ID" value="RDC56648.1"/>
    <property type="molecule type" value="Genomic_DNA"/>
</dbReference>
<proteinExistence type="predicted"/>
<dbReference type="RefSeq" id="WP_115401837.1">
    <property type="nucleotide sequence ID" value="NZ_QPKV01000003.1"/>
</dbReference>
<sequence length="580" mass="67941">MATPRKKIKIRDKEATIARLIEMVGVILRENGYRWLNPSEIQKKLGKNRRQVYTYFLNMNNLLSAYLREKDYWLPYFERFQLREDAGAEELRNMFVNMMQENLSFFKDDNEMQSIILWQLSESRAILKELNFQREEAGAKRLVLTDEFFEGTDVDFRSLMALILGGSYFISLHSRMNIGTVAGRDIRNPADLALMQKTIEQLIKWAFHTALEHNKNKIKSSTIMDFELANLHRIAAKLSDKEHPAGRDSLSRELNEEVQRLQWVMLKHISQLSNETQLKTYVQISFSTLIKICDLLYEPGSDNTGARLLLDLMETIRSAVPDYIPGGLVLPKLFRKEQGEVFLQEWSDLAEQLRAASVKPELIEIATFPYTRFTEAKGLMHWVDFKYLKLYTKVIRDLTLRQSFGTSDLAEVLVGLGFNHTRFLSWYSKYIQDGLAVLAYKDVKRILSRHKAQLRQLVIYTDLLFHHYKLSPTQQLSNWIDAERTFQMENAPNAPFNPSAIQTDLADLQILWWQQFQQKHGIYNEPDQSTLIRKTVFNFRNLERKEIDELSLTLDPRESNFIQPFEAILQNMLEEVRNMI</sequence>